<name>A0A0H2RPJ7_9AGAM</name>
<evidence type="ECO:0000256" key="2">
    <source>
        <dbReference type="ARBA" id="ARBA00005619"/>
    </source>
</evidence>
<evidence type="ECO:0000256" key="4">
    <source>
        <dbReference type="ARBA" id="ARBA00022692"/>
    </source>
</evidence>
<comment type="subcellular location">
    <subcellularLocation>
        <location evidence="1">Endoplasmic reticulum membrane</location>
        <topology evidence="1">Single-pass membrane protein</topology>
    </subcellularLocation>
</comment>
<keyword evidence="5" id="KW-0547">Nucleotide-binding</keyword>
<accession>A0A0H2RPJ7</accession>
<organism evidence="12 13">
    <name type="scientific">Schizopora paradoxa</name>
    <dbReference type="NCBI Taxonomy" id="27342"/>
    <lineage>
        <taxon>Eukaryota</taxon>
        <taxon>Fungi</taxon>
        <taxon>Dikarya</taxon>
        <taxon>Basidiomycota</taxon>
        <taxon>Agaricomycotina</taxon>
        <taxon>Agaricomycetes</taxon>
        <taxon>Hymenochaetales</taxon>
        <taxon>Schizoporaceae</taxon>
        <taxon>Schizopora</taxon>
    </lineage>
</organism>
<dbReference type="AlphaFoldDB" id="A0A0H2RPJ7"/>
<dbReference type="PANTHER" id="PTHR45909">
    <property type="entry name" value="ADP-RIBOSYLATION FACTOR-RELATED PROTEIN 1"/>
    <property type="match status" value="1"/>
</dbReference>
<keyword evidence="8" id="KW-0342">GTP-binding</keyword>
<keyword evidence="13" id="KW-1185">Reference proteome</keyword>
<dbReference type="GO" id="GO:0006886">
    <property type="term" value="P:intracellular protein transport"/>
    <property type="evidence" value="ECO:0007669"/>
    <property type="project" value="TreeGrafter"/>
</dbReference>
<evidence type="ECO:0000256" key="5">
    <source>
        <dbReference type="ARBA" id="ARBA00022741"/>
    </source>
</evidence>
<keyword evidence="6" id="KW-0256">Endoplasmic reticulum</keyword>
<dbReference type="InParanoid" id="A0A0H2RPJ7"/>
<dbReference type="Pfam" id="PF09439">
    <property type="entry name" value="SRPRB"/>
    <property type="match status" value="1"/>
</dbReference>
<evidence type="ECO:0000256" key="6">
    <source>
        <dbReference type="ARBA" id="ARBA00022824"/>
    </source>
</evidence>
<dbReference type="GO" id="GO:0005525">
    <property type="term" value="F:GTP binding"/>
    <property type="evidence" value="ECO:0007669"/>
    <property type="project" value="UniProtKB-KW"/>
</dbReference>
<evidence type="ECO:0000256" key="3">
    <source>
        <dbReference type="ARBA" id="ARBA00020256"/>
    </source>
</evidence>
<dbReference type="GO" id="GO:0005789">
    <property type="term" value="C:endoplasmic reticulum membrane"/>
    <property type="evidence" value="ECO:0007669"/>
    <property type="project" value="UniProtKB-SubCell"/>
</dbReference>
<gene>
    <name evidence="12" type="ORF">SCHPADRAFT_827917</name>
</gene>
<dbReference type="FunCoup" id="A0A0H2RPJ7">
    <property type="interactions" value="483"/>
</dbReference>
<keyword evidence="7 11" id="KW-1133">Transmembrane helix</keyword>
<reference evidence="12 13" key="1">
    <citation type="submission" date="2015-04" db="EMBL/GenBank/DDBJ databases">
        <title>Complete genome sequence of Schizopora paradoxa KUC8140, a cosmopolitan wood degrader in East Asia.</title>
        <authorList>
            <consortium name="DOE Joint Genome Institute"/>
            <person name="Min B."/>
            <person name="Park H."/>
            <person name="Jang Y."/>
            <person name="Kim J.-J."/>
            <person name="Kim K.H."/>
            <person name="Pangilinan J."/>
            <person name="Lipzen A."/>
            <person name="Riley R."/>
            <person name="Grigoriev I.V."/>
            <person name="Spatafora J.W."/>
            <person name="Choi I.-G."/>
        </authorList>
    </citation>
    <scope>NUCLEOTIDE SEQUENCE [LARGE SCALE GENOMIC DNA]</scope>
    <source>
        <strain evidence="12 13">KUC8140</strain>
    </source>
</reference>
<dbReference type="InterPro" id="IPR027417">
    <property type="entry name" value="P-loop_NTPase"/>
</dbReference>
<dbReference type="STRING" id="27342.A0A0H2RPJ7"/>
<keyword evidence="10" id="KW-0675">Receptor</keyword>
<dbReference type="PANTHER" id="PTHR45909:SF1">
    <property type="entry name" value="ADP-RIBOSYLATION FACTOR-RELATED PROTEIN 1"/>
    <property type="match status" value="1"/>
</dbReference>
<proteinExistence type="inferred from homology"/>
<evidence type="ECO:0000256" key="8">
    <source>
        <dbReference type="ARBA" id="ARBA00023134"/>
    </source>
</evidence>
<evidence type="ECO:0000256" key="7">
    <source>
        <dbReference type="ARBA" id="ARBA00022989"/>
    </source>
</evidence>
<evidence type="ECO:0000256" key="1">
    <source>
        <dbReference type="ARBA" id="ARBA00004389"/>
    </source>
</evidence>
<dbReference type="InterPro" id="IPR024156">
    <property type="entry name" value="Small_GTPase_ARF"/>
</dbReference>
<dbReference type="Proteomes" id="UP000053477">
    <property type="component" value="Unassembled WGS sequence"/>
</dbReference>
<dbReference type="GO" id="GO:0003924">
    <property type="term" value="F:GTPase activity"/>
    <property type="evidence" value="ECO:0007669"/>
    <property type="project" value="TreeGrafter"/>
</dbReference>
<evidence type="ECO:0000256" key="11">
    <source>
        <dbReference type="SAM" id="Phobius"/>
    </source>
</evidence>
<dbReference type="SUPFAM" id="SSF52540">
    <property type="entry name" value="P-loop containing nucleoside triphosphate hydrolases"/>
    <property type="match status" value="1"/>
</dbReference>
<evidence type="ECO:0000256" key="9">
    <source>
        <dbReference type="ARBA" id="ARBA00023136"/>
    </source>
</evidence>
<dbReference type="GO" id="GO:0005794">
    <property type="term" value="C:Golgi apparatus"/>
    <property type="evidence" value="ECO:0007669"/>
    <property type="project" value="TreeGrafter"/>
</dbReference>
<evidence type="ECO:0000256" key="10">
    <source>
        <dbReference type="ARBA" id="ARBA00023170"/>
    </source>
</evidence>
<dbReference type="OrthoDB" id="41266at2759"/>
<feature type="transmembrane region" description="Helical" evidence="11">
    <location>
        <begin position="14"/>
        <end position="33"/>
    </location>
</feature>
<sequence length="288" mass="30686">MSVLVLPELSQQTLLYGSLLVVVVFMLVVAHIARKRSKARGSLVLLVGAADAGKTSILSTMIYGQTLPTHTSLFVNSSIVTSPSSKKPLCIVDVPGHQRLRDAFKDYIPDAKAIVFVVDSGSITRNGKVVAEYMHNVLHAITSLPPTHALPPVLILAHKADLIKAPASSTSSTPNGTPSSERTSLAISRVRTILERELEARRAAQASGVVVEGLGEEGERTELGGLDCTGAGGVFKFADWEGSEVSFVGTWVASGRKLIGTNEKENEKSDSEAEEGLDGLRDWLDTLS</sequence>
<evidence type="ECO:0000313" key="13">
    <source>
        <dbReference type="Proteomes" id="UP000053477"/>
    </source>
</evidence>
<dbReference type="Gene3D" id="3.40.50.300">
    <property type="entry name" value="P-loop containing nucleotide triphosphate hydrolases"/>
    <property type="match status" value="1"/>
</dbReference>
<comment type="similarity">
    <text evidence="2">Belongs to the SRP receptor beta subunit family.</text>
</comment>
<evidence type="ECO:0000313" key="12">
    <source>
        <dbReference type="EMBL" id="KLO13502.1"/>
    </source>
</evidence>
<dbReference type="EMBL" id="KQ085958">
    <property type="protein sequence ID" value="KLO13502.1"/>
    <property type="molecule type" value="Genomic_DNA"/>
</dbReference>
<protein>
    <recommendedName>
        <fullName evidence="3">Signal recognition particle receptor subunit beta</fullName>
    </recommendedName>
</protein>
<keyword evidence="9 11" id="KW-0472">Membrane</keyword>
<dbReference type="GO" id="GO:0034067">
    <property type="term" value="P:protein localization to Golgi apparatus"/>
    <property type="evidence" value="ECO:0007669"/>
    <property type="project" value="TreeGrafter"/>
</dbReference>
<dbReference type="InterPro" id="IPR019009">
    <property type="entry name" value="SRP_receptor_beta_su"/>
</dbReference>
<keyword evidence="4 11" id="KW-0812">Transmembrane</keyword>
<dbReference type="GO" id="GO:0043001">
    <property type="term" value="P:Golgi to plasma membrane protein transport"/>
    <property type="evidence" value="ECO:0007669"/>
    <property type="project" value="TreeGrafter"/>
</dbReference>